<evidence type="ECO:0000313" key="2">
    <source>
        <dbReference type="Proteomes" id="UP000325517"/>
    </source>
</evidence>
<dbReference type="KEGG" id="psyo:PB01_08045"/>
<dbReference type="EMBL" id="CP031223">
    <property type="protein sequence ID" value="QFF98786.1"/>
    <property type="molecule type" value="Genomic_DNA"/>
</dbReference>
<sequence>MNKSILAEEFGEQLEAVTIGTPYAVDPDSDNFISELEQRIRRVMYNLWMDAQSQRLAKHLQRKQVAHFEELYEFSYGVPMYDKEYAGIPRDTESLAIRIIDEKQAFIKRNEHLYLRYERFKEITNNLPASSKQILVDYFEYRKKIDYELLRNTLKKHLKAIERIYKADEESKEAEAENQEDERQAKLGCKAYLINRRKVYMIPEDYAAHVERDRTERLKVYEQLGLAMP</sequence>
<keyword evidence="2" id="KW-1185">Reference proteome</keyword>
<reference evidence="1 2" key="1">
    <citation type="submission" date="2018-07" db="EMBL/GenBank/DDBJ databases">
        <title>Complete genome sequence of Psychrobacillus sp. PB01, isolated from iceberg, and comparative genome analysis of Psychrobacillus strains.</title>
        <authorList>
            <person name="Lee P.C."/>
        </authorList>
    </citation>
    <scope>NUCLEOTIDE SEQUENCE [LARGE SCALE GENOMIC DNA]</scope>
    <source>
        <strain evidence="1 2">PB01</strain>
    </source>
</reference>
<evidence type="ECO:0000313" key="1">
    <source>
        <dbReference type="EMBL" id="QFF98786.1"/>
    </source>
</evidence>
<dbReference type="Proteomes" id="UP000325517">
    <property type="component" value="Chromosome"/>
</dbReference>
<protein>
    <submittedName>
        <fullName evidence="1">Uncharacterized protein</fullName>
    </submittedName>
</protein>
<accession>A0A5J6SLL5</accession>
<gene>
    <name evidence="1" type="ORF">PB01_08045</name>
</gene>
<dbReference type="OrthoDB" id="2733858at2"/>
<dbReference type="RefSeq" id="WP_151699722.1">
    <property type="nucleotide sequence ID" value="NZ_CP031223.1"/>
</dbReference>
<dbReference type="AlphaFoldDB" id="A0A5J6SLL5"/>
<proteinExistence type="predicted"/>
<name>A0A5J6SLL5_9BACI</name>
<organism evidence="1 2">
    <name type="scientific">Psychrobacillus glaciei</name>
    <dbReference type="NCBI Taxonomy" id="2283160"/>
    <lineage>
        <taxon>Bacteria</taxon>
        <taxon>Bacillati</taxon>
        <taxon>Bacillota</taxon>
        <taxon>Bacilli</taxon>
        <taxon>Bacillales</taxon>
        <taxon>Bacillaceae</taxon>
        <taxon>Psychrobacillus</taxon>
    </lineage>
</organism>